<sequence length="136" mass="15666">MKKIIYIIGLLSLVACKKNIVPKPDHFLDEQQMESLLYDLALLESMKATESHTLDSLQFDAKAFIYRKYECDSTALAQNMVYYASFPKQYDQIVHRVDERLKAQRDSLNKEMQSAPPIEPNIPKRPPLPPLDSINP</sequence>
<dbReference type="PROSITE" id="PS51257">
    <property type="entry name" value="PROKAR_LIPOPROTEIN"/>
    <property type="match status" value="1"/>
</dbReference>
<evidence type="ECO:0000313" key="4">
    <source>
        <dbReference type="Proteomes" id="UP000217276"/>
    </source>
</evidence>
<dbReference type="InterPro" id="IPR025381">
    <property type="entry name" value="DUF4296"/>
</dbReference>
<protein>
    <recommendedName>
        <fullName evidence="2">DUF4296 domain-containing protein</fullName>
    </recommendedName>
</protein>
<gene>
    <name evidence="3" type="ORF">CGC53_06165</name>
</gene>
<dbReference type="Pfam" id="PF14129">
    <property type="entry name" value="DUF4296"/>
    <property type="match status" value="1"/>
</dbReference>
<keyword evidence="4" id="KW-1185">Reference proteome</keyword>
<feature type="domain" description="DUF4296" evidence="2">
    <location>
        <begin position="24"/>
        <end position="106"/>
    </location>
</feature>
<evidence type="ECO:0000259" key="2">
    <source>
        <dbReference type="Pfam" id="PF14129"/>
    </source>
</evidence>
<organism evidence="3 4">
    <name type="scientific">Capnocytophaga leadbetteri</name>
    <dbReference type="NCBI Taxonomy" id="327575"/>
    <lineage>
        <taxon>Bacteria</taxon>
        <taxon>Pseudomonadati</taxon>
        <taxon>Bacteroidota</taxon>
        <taxon>Flavobacteriia</taxon>
        <taxon>Flavobacteriales</taxon>
        <taxon>Flavobacteriaceae</taxon>
        <taxon>Capnocytophaga</taxon>
    </lineage>
</organism>
<dbReference type="KEGG" id="clk:CGC53_06165"/>
<reference evidence="4" key="1">
    <citation type="submission" date="2017-06" db="EMBL/GenBank/DDBJ databases">
        <title>Capnocytophaga spp. assemblies.</title>
        <authorList>
            <person name="Gulvik C.A."/>
        </authorList>
    </citation>
    <scope>NUCLEOTIDE SEQUENCE [LARGE SCALE GENOMIC DNA]</scope>
    <source>
        <strain evidence="4">H6253</strain>
    </source>
</reference>
<feature type="region of interest" description="Disordered" evidence="1">
    <location>
        <begin position="107"/>
        <end position="136"/>
    </location>
</feature>
<dbReference type="Proteomes" id="UP000217276">
    <property type="component" value="Chromosome"/>
</dbReference>
<accession>A0A250FA06</accession>
<dbReference type="RefSeq" id="WP_095914024.1">
    <property type="nucleotide sequence ID" value="NZ_CP022384.1"/>
</dbReference>
<proteinExistence type="predicted"/>
<feature type="compositionally biased region" description="Pro residues" evidence="1">
    <location>
        <begin position="117"/>
        <end position="130"/>
    </location>
</feature>
<dbReference type="EMBL" id="CP022384">
    <property type="protein sequence ID" value="ATA81960.1"/>
    <property type="molecule type" value="Genomic_DNA"/>
</dbReference>
<dbReference type="AlphaFoldDB" id="A0A250FA06"/>
<name>A0A250FA06_9FLAO</name>
<evidence type="ECO:0000256" key="1">
    <source>
        <dbReference type="SAM" id="MobiDB-lite"/>
    </source>
</evidence>
<evidence type="ECO:0000313" key="3">
    <source>
        <dbReference type="EMBL" id="ATA81960.1"/>
    </source>
</evidence>